<evidence type="ECO:0000256" key="16">
    <source>
        <dbReference type="ARBA" id="ARBA00049902"/>
    </source>
</evidence>
<accession>A0AAW5DXV4</accession>
<evidence type="ECO:0000256" key="2">
    <source>
        <dbReference type="ARBA" id="ARBA00007090"/>
    </source>
</evidence>
<dbReference type="Gene3D" id="3.40.710.10">
    <property type="entry name" value="DD-peptidase/beta-lactamase superfamily"/>
    <property type="match status" value="1"/>
</dbReference>
<dbReference type="GO" id="GO:0008955">
    <property type="term" value="F:peptidoglycan glycosyltransferase activity"/>
    <property type="evidence" value="ECO:0007669"/>
    <property type="project" value="UniProtKB-EC"/>
</dbReference>
<dbReference type="InterPro" id="IPR001460">
    <property type="entry name" value="PCN-bd_Tpept"/>
</dbReference>
<dbReference type="GO" id="GO:0030288">
    <property type="term" value="C:outer membrane-bounded periplasmic space"/>
    <property type="evidence" value="ECO:0007669"/>
    <property type="project" value="TreeGrafter"/>
</dbReference>
<evidence type="ECO:0000259" key="19">
    <source>
        <dbReference type="Pfam" id="PF00912"/>
    </source>
</evidence>
<dbReference type="Pfam" id="PF00905">
    <property type="entry name" value="Transpeptidase"/>
    <property type="match status" value="1"/>
</dbReference>
<keyword evidence="7" id="KW-0328">Glycosyltransferase</keyword>
<dbReference type="SUPFAM" id="SSF53955">
    <property type="entry name" value="Lysozyme-like"/>
    <property type="match status" value="1"/>
</dbReference>
<keyword evidence="17" id="KW-0812">Transmembrane</keyword>
<comment type="similarity">
    <text evidence="2">In the C-terminal section; belongs to the transpeptidase family.</text>
</comment>
<evidence type="ECO:0000256" key="13">
    <source>
        <dbReference type="ARBA" id="ARBA00023268"/>
    </source>
</evidence>
<gene>
    <name evidence="20" type="ORF">MJG50_09185</name>
</gene>
<keyword evidence="17" id="KW-1133">Transmembrane helix</keyword>
<dbReference type="RefSeq" id="WP_240255025.1">
    <property type="nucleotide sequence ID" value="NZ_JAKTTI010000011.1"/>
</dbReference>
<feature type="domain" description="Glycosyl transferase family 51" evidence="19">
    <location>
        <begin position="60"/>
        <end position="234"/>
    </location>
</feature>
<evidence type="ECO:0000256" key="9">
    <source>
        <dbReference type="ARBA" id="ARBA00022801"/>
    </source>
</evidence>
<dbReference type="GO" id="GO:0009002">
    <property type="term" value="F:serine-type D-Ala-D-Ala carboxypeptidase activity"/>
    <property type="evidence" value="ECO:0007669"/>
    <property type="project" value="UniProtKB-EC"/>
</dbReference>
<dbReference type="PANTHER" id="PTHR32282:SF11">
    <property type="entry name" value="PENICILLIN-BINDING PROTEIN 1B"/>
    <property type="match status" value="1"/>
</dbReference>
<evidence type="ECO:0000256" key="8">
    <source>
        <dbReference type="ARBA" id="ARBA00022679"/>
    </source>
</evidence>
<dbReference type="GO" id="GO:0008658">
    <property type="term" value="F:penicillin binding"/>
    <property type="evidence" value="ECO:0007669"/>
    <property type="project" value="InterPro"/>
</dbReference>
<reference evidence="20" key="1">
    <citation type="submission" date="2022-02" db="EMBL/GenBank/DDBJ databases">
        <title>Fredinandcohnia quinoae sp. nov. isolated from Chenopodium quinoa seeds.</title>
        <authorList>
            <person name="Saati-Santamaria Z."/>
            <person name="Flores-Felix J.D."/>
            <person name="Igual J.M."/>
            <person name="Velazquez E."/>
            <person name="Garcia-Fraile P."/>
            <person name="Martinez-Molina E."/>
        </authorList>
    </citation>
    <scope>NUCLEOTIDE SEQUENCE</scope>
    <source>
        <strain evidence="20">SECRCQ15</strain>
    </source>
</reference>
<evidence type="ECO:0000256" key="4">
    <source>
        <dbReference type="ARBA" id="ARBA00022475"/>
    </source>
</evidence>
<keyword evidence="9" id="KW-0378">Hydrolase</keyword>
<keyword evidence="14" id="KW-0961">Cell wall biogenesis/degradation</keyword>
<dbReference type="Proteomes" id="UP001431131">
    <property type="component" value="Unassembled WGS sequence"/>
</dbReference>
<dbReference type="PANTHER" id="PTHR32282">
    <property type="entry name" value="BINDING PROTEIN TRANSPEPTIDASE, PUTATIVE-RELATED"/>
    <property type="match status" value="1"/>
</dbReference>
<evidence type="ECO:0000256" key="1">
    <source>
        <dbReference type="ARBA" id="ARBA00004236"/>
    </source>
</evidence>
<evidence type="ECO:0000256" key="14">
    <source>
        <dbReference type="ARBA" id="ARBA00023316"/>
    </source>
</evidence>
<dbReference type="GO" id="GO:0009252">
    <property type="term" value="P:peptidoglycan biosynthetic process"/>
    <property type="evidence" value="ECO:0007669"/>
    <property type="project" value="UniProtKB-KW"/>
</dbReference>
<dbReference type="Pfam" id="PF00912">
    <property type="entry name" value="Transgly"/>
    <property type="match status" value="1"/>
</dbReference>
<dbReference type="AlphaFoldDB" id="A0AAW5DXV4"/>
<dbReference type="EMBL" id="JAKTTI010000011">
    <property type="protein sequence ID" value="MCH1625500.1"/>
    <property type="molecule type" value="Genomic_DNA"/>
</dbReference>
<keyword evidence="4" id="KW-1003">Cell membrane</keyword>
<evidence type="ECO:0000256" key="17">
    <source>
        <dbReference type="SAM" id="Phobius"/>
    </source>
</evidence>
<evidence type="ECO:0000256" key="10">
    <source>
        <dbReference type="ARBA" id="ARBA00022960"/>
    </source>
</evidence>
<dbReference type="GO" id="GO:0071555">
    <property type="term" value="P:cell wall organization"/>
    <property type="evidence" value="ECO:0007669"/>
    <property type="project" value="UniProtKB-KW"/>
</dbReference>
<keyword evidence="13" id="KW-0511">Multifunctional enzyme</keyword>
<dbReference type="Gene3D" id="1.10.3810.10">
    <property type="entry name" value="Biosynthetic peptidoglycan transglycosylase-like"/>
    <property type="match status" value="1"/>
</dbReference>
<evidence type="ECO:0000256" key="7">
    <source>
        <dbReference type="ARBA" id="ARBA00022676"/>
    </source>
</evidence>
<dbReference type="GO" id="GO:0006508">
    <property type="term" value="P:proteolysis"/>
    <property type="evidence" value="ECO:0007669"/>
    <property type="project" value="UniProtKB-KW"/>
</dbReference>
<comment type="catalytic activity">
    <reaction evidence="15">
        <text>Preferential cleavage: (Ac)2-L-Lys-D-Ala-|-D-Ala. Also transpeptidation of peptidyl-alanyl moieties that are N-acyl substituents of D-alanine.</text>
        <dbReference type="EC" id="3.4.16.4"/>
    </reaction>
</comment>
<evidence type="ECO:0000256" key="15">
    <source>
        <dbReference type="ARBA" id="ARBA00034000"/>
    </source>
</evidence>
<keyword evidence="10" id="KW-0133">Cell shape</keyword>
<dbReference type="InterPro" id="IPR023346">
    <property type="entry name" value="Lysozyme-like_dom_sf"/>
</dbReference>
<keyword evidence="21" id="KW-1185">Reference proteome</keyword>
<dbReference type="InterPro" id="IPR001264">
    <property type="entry name" value="Glyco_trans_51"/>
</dbReference>
<comment type="subcellular location">
    <subcellularLocation>
        <location evidence="1">Cell membrane</location>
    </subcellularLocation>
</comment>
<evidence type="ECO:0000256" key="12">
    <source>
        <dbReference type="ARBA" id="ARBA00023136"/>
    </source>
</evidence>
<dbReference type="GO" id="GO:0005886">
    <property type="term" value="C:plasma membrane"/>
    <property type="evidence" value="ECO:0007669"/>
    <property type="project" value="UniProtKB-SubCell"/>
</dbReference>
<evidence type="ECO:0000313" key="21">
    <source>
        <dbReference type="Proteomes" id="UP001431131"/>
    </source>
</evidence>
<name>A0AAW5DXV4_9BACI</name>
<evidence type="ECO:0000256" key="6">
    <source>
        <dbReference type="ARBA" id="ARBA00022670"/>
    </source>
</evidence>
<evidence type="ECO:0000256" key="5">
    <source>
        <dbReference type="ARBA" id="ARBA00022645"/>
    </source>
</evidence>
<dbReference type="GO" id="GO:0008360">
    <property type="term" value="P:regulation of cell shape"/>
    <property type="evidence" value="ECO:0007669"/>
    <property type="project" value="UniProtKB-KW"/>
</dbReference>
<organism evidence="20 21">
    <name type="scientific">Fredinandcohnia quinoae</name>
    <dbReference type="NCBI Taxonomy" id="2918902"/>
    <lineage>
        <taxon>Bacteria</taxon>
        <taxon>Bacillati</taxon>
        <taxon>Bacillota</taxon>
        <taxon>Bacilli</taxon>
        <taxon>Bacillales</taxon>
        <taxon>Bacillaceae</taxon>
        <taxon>Fredinandcohnia</taxon>
    </lineage>
</organism>
<protein>
    <submittedName>
        <fullName evidence="20">Penicillin-binding protein</fullName>
    </submittedName>
</protein>
<feature type="domain" description="Penicillin-binding protein transpeptidase" evidence="18">
    <location>
        <begin position="347"/>
        <end position="585"/>
    </location>
</feature>
<comment type="caution">
    <text evidence="20">The sequence shown here is derived from an EMBL/GenBank/DDBJ whole genome shotgun (WGS) entry which is preliminary data.</text>
</comment>
<sequence>MRALTGFSIIFITFIFFIFILFHANTELKSANSLPEVLDDKIPIETVSLNQTSFIKDSMGKVISDIHQSENRIVLPFDEIPQIVKELFISIEDQHFYEHIGFDITGIGRAALINLQSESIEQGGSTITQQLSRNLFLTTEKTYNRKLSELLYSYQLERRLSKDQILALYINAIYYQNGVYGIEAASRYYFNQSIKNASLAKIAFLSAIPNNPTVYNPITHFENTKKRQERILTNLLNEKVITKDQYDIAFKEPIKLKISTGPDLYPDYSTYIMNEFEELIWTQEGYYQILEQEKDTNERKKLQKKFDEKVKSVLTSGVIIETALDPTIQNAAVQSVKTRLPYHDIQGAAAVIDHTSNQLVAIVGGKDYQKYSFHRGYQAFRQPGSSIKPLLVYAPYFDKTGASVSKMINANNFCKNGYCPKNYGGGQYGYVSLKTALKNSYNTPAVRLLDDLGVQTAFSYLQKLQFSKVVPADQSLPAALGGFSYGMSPLEMTNAFTTFSNDGKFIRAHGIKRVTDLNGNTLYEWHDEPIQAWSQAANQKMRSILHEVVTTGTGKKANFQTSYIGGKTGTTNNVKDLWFIGMTSNYTAGVWIGNDESKSIRKVERIKPQIQIWRDIMKKASE</sequence>
<evidence type="ECO:0000256" key="11">
    <source>
        <dbReference type="ARBA" id="ARBA00022984"/>
    </source>
</evidence>
<keyword evidence="6" id="KW-0645">Protease</keyword>
<evidence type="ECO:0000256" key="3">
    <source>
        <dbReference type="ARBA" id="ARBA00007739"/>
    </source>
</evidence>
<evidence type="ECO:0000313" key="20">
    <source>
        <dbReference type="EMBL" id="MCH1625500.1"/>
    </source>
</evidence>
<proteinExistence type="inferred from homology"/>
<evidence type="ECO:0000259" key="18">
    <source>
        <dbReference type="Pfam" id="PF00905"/>
    </source>
</evidence>
<dbReference type="InterPro" id="IPR036950">
    <property type="entry name" value="PBP_transglycosylase"/>
</dbReference>
<dbReference type="SUPFAM" id="SSF56601">
    <property type="entry name" value="beta-lactamase/transpeptidase-like"/>
    <property type="match status" value="1"/>
</dbReference>
<dbReference type="InterPro" id="IPR050396">
    <property type="entry name" value="Glycosyltr_51/Transpeptidase"/>
</dbReference>
<dbReference type="FunFam" id="1.10.3810.10:FF:000001">
    <property type="entry name" value="Penicillin-binding protein 1A"/>
    <property type="match status" value="1"/>
</dbReference>
<keyword evidence="11" id="KW-0573">Peptidoglycan synthesis</keyword>
<comment type="catalytic activity">
    <reaction evidence="16">
        <text>[GlcNAc-(1-&gt;4)-Mur2Ac(oyl-L-Ala-gamma-D-Glu-L-Lys-D-Ala-D-Ala)](n)-di-trans,octa-cis-undecaprenyl diphosphate + beta-D-GlcNAc-(1-&gt;4)-Mur2Ac(oyl-L-Ala-gamma-D-Glu-L-Lys-D-Ala-D-Ala)-di-trans,octa-cis-undecaprenyl diphosphate = [GlcNAc-(1-&gt;4)-Mur2Ac(oyl-L-Ala-gamma-D-Glu-L-Lys-D-Ala-D-Ala)](n+1)-di-trans,octa-cis-undecaprenyl diphosphate + di-trans,octa-cis-undecaprenyl diphosphate + H(+)</text>
        <dbReference type="Rhea" id="RHEA:23708"/>
        <dbReference type="Rhea" id="RHEA-COMP:9602"/>
        <dbReference type="Rhea" id="RHEA-COMP:9603"/>
        <dbReference type="ChEBI" id="CHEBI:15378"/>
        <dbReference type="ChEBI" id="CHEBI:58405"/>
        <dbReference type="ChEBI" id="CHEBI:60033"/>
        <dbReference type="ChEBI" id="CHEBI:78435"/>
        <dbReference type="EC" id="2.4.99.28"/>
    </reaction>
</comment>
<dbReference type="InterPro" id="IPR012338">
    <property type="entry name" value="Beta-lactam/transpept-like"/>
</dbReference>
<keyword evidence="5" id="KW-0121">Carboxypeptidase</keyword>
<keyword evidence="12 17" id="KW-0472">Membrane</keyword>
<keyword evidence="8" id="KW-0808">Transferase</keyword>
<feature type="transmembrane region" description="Helical" evidence="17">
    <location>
        <begin position="7"/>
        <end position="24"/>
    </location>
</feature>
<comment type="similarity">
    <text evidence="3">In the N-terminal section; belongs to the glycosyltransferase 51 family.</text>
</comment>